<dbReference type="GO" id="GO:0016740">
    <property type="term" value="F:transferase activity"/>
    <property type="evidence" value="ECO:0007669"/>
    <property type="project" value="UniProtKB-KW"/>
</dbReference>
<keyword evidence="1" id="KW-0808">Transferase</keyword>
<evidence type="ECO:0000313" key="5">
    <source>
        <dbReference type="Proteomes" id="UP000323521"/>
    </source>
</evidence>
<dbReference type="PANTHER" id="PTHR43300:SF7">
    <property type="entry name" value="UDP-N-ACETYLBACILLOSAMINE N-ACETYLTRANSFERASE"/>
    <property type="match status" value="1"/>
</dbReference>
<dbReference type="AlphaFoldDB" id="A0A3G1KPX0"/>
<evidence type="ECO:0000256" key="2">
    <source>
        <dbReference type="ARBA" id="ARBA00022737"/>
    </source>
</evidence>
<dbReference type="Gene3D" id="2.160.10.10">
    <property type="entry name" value="Hexapeptide repeat proteins"/>
    <property type="match status" value="1"/>
</dbReference>
<accession>A0A3G1KPX0</accession>
<organism evidence="4 5">
    <name type="scientific">Formimonas warabiya</name>
    <dbReference type="NCBI Taxonomy" id="1761012"/>
    <lineage>
        <taxon>Bacteria</taxon>
        <taxon>Bacillati</taxon>
        <taxon>Bacillota</taxon>
        <taxon>Clostridia</taxon>
        <taxon>Eubacteriales</taxon>
        <taxon>Peptococcaceae</taxon>
        <taxon>Candidatus Formimonas</taxon>
    </lineage>
</organism>
<dbReference type="PROSITE" id="PS00101">
    <property type="entry name" value="HEXAPEP_TRANSFERASES"/>
    <property type="match status" value="1"/>
</dbReference>
<name>A0A3G1KPX0_FORW1</name>
<dbReference type="CDD" id="cd03360">
    <property type="entry name" value="LbH_AT_putative"/>
    <property type="match status" value="1"/>
</dbReference>
<gene>
    <name evidence="4" type="ORF">DCMF_06570</name>
</gene>
<feature type="binding site" evidence="3">
    <location>
        <position position="158"/>
    </location>
    <ligand>
        <name>acetyl-CoA</name>
        <dbReference type="ChEBI" id="CHEBI:57288"/>
    </ligand>
</feature>
<dbReference type="InterPro" id="IPR020019">
    <property type="entry name" value="AcTrfase_PglD-like"/>
</dbReference>
<dbReference type="EMBL" id="CP017634">
    <property type="protein sequence ID" value="ATW24486.1"/>
    <property type="molecule type" value="Genomic_DNA"/>
</dbReference>
<reference evidence="4 5" key="1">
    <citation type="submission" date="2016-10" db="EMBL/GenBank/DDBJ databases">
        <title>Complete Genome Sequence of Peptococcaceae strain DCMF.</title>
        <authorList>
            <person name="Edwards R.J."/>
            <person name="Holland S.I."/>
            <person name="Deshpande N.P."/>
            <person name="Wong Y.K."/>
            <person name="Ertan H."/>
            <person name="Manefield M."/>
            <person name="Russell T.L."/>
            <person name="Lee M.J."/>
        </authorList>
    </citation>
    <scope>NUCLEOTIDE SEQUENCE [LARGE SCALE GENOMIC DNA]</scope>
    <source>
        <strain evidence="4 5">DCMF</strain>
    </source>
</reference>
<dbReference type="InterPro" id="IPR011004">
    <property type="entry name" value="Trimer_LpxA-like_sf"/>
</dbReference>
<dbReference type="KEGG" id="fwa:DCMF_06570"/>
<dbReference type="PANTHER" id="PTHR43300">
    <property type="entry name" value="ACETYLTRANSFERASE"/>
    <property type="match status" value="1"/>
</dbReference>
<dbReference type="SUPFAM" id="SSF51161">
    <property type="entry name" value="Trimeric LpxA-like enzymes"/>
    <property type="match status" value="1"/>
</dbReference>
<evidence type="ECO:0000313" key="4">
    <source>
        <dbReference type="EMBL" id="ATW24486.1"/>
    </source>
</evidence>
<proteinExistence type="predicted"/>
<keyword evidence="5" id="KW-1185">Reference proteome</keyword>
<sequence length="224" mass="24492">MEGRTVSKQILIMGGEGNGGVIASAILDMNKKGYKEYELAGYLNDYEVGNFINGYPVMGKLDQVHEFGEKGFYFMWAVHMIGHGKKRRDLFYKLKVPEDRLVKIVHPNAFVADNVTIEPGVFVMANSYVGPATILRKCALVMANCVVGHNDDIGELCHLSAGCNVSSYVKIGYASDVGLGAAVLEKVRIGNYSVVGANSLLTKDIEDSVIYVGSPAKLHRRIEE</sequence>
<dbReference type="InterPro" id="IPR050179">
    <property type="entry name" value="Trans_hexapeptide_repeat"/>
</dbReference>
<feature type="binding site" evidence="3">
    <location>
        <position position="82"/>
    </location>
    <ligand>
        <name>substrate</name>
    </ligand>
</feature>
<protein>
    <submittedName>
        <fullName evidence="4">Uncharacterized protein</fullName>
    </submittedName>
</protein>
<dbReference type="InterPro" id="IPR018357">
    <property type="entry name" value="Hexapep_transf_CS"/>
</dbReference>
<dbReference type="Proteomes" id="UP000323521">
    <property type="component" value="Chromosome"/>
</dbReference>
<evidence type="ECO:0000256" key="1">
    <source>
        <dbReference type="ARBA" id="ARBA00022679"/>
    </source>
</evidence>
<dbReference type="Gene3D" id="3.40.50.20">
    <property type="match status" value="1"/>
</dbReference>
<evidence type="ECO:0000256" key="3">
    <source>
        <dbReference type="PIRSR" id="PIRSR620019-2"/>
    </source>
</evidence>
<keyword evidence="2" id="KW-0677">Repeat</keyword>